<sequence>MVIGERMFKLGSKQVFLPSHLVTMLRPKPTTPPTLATFRVPLTFNKLDMRDYLLHAYKVETAGIRSLVAQQPIDKPKPNEKPRRVRRPRSIKLMIVELVKPFVWPAEARDASAWKQPEIMEQALKKQDALMKKMEETQKTGKMLLRDEQEKSRDDRQLREQAKALLEQGGWDNQRTLDPKFAASGKK</sequence>
<dbReference type="OrthoDB" id="275582at2759"/>
<evidence type="ECO:0000313" key="6">
    <source>
        <dbReference type="EMBL" id="KAH7031090.1"/>
    </source>
</evidence>
<evidence type="ECO:0000313" key="7">
    <source>
        <dbReference type="Proteomes" id="UP000756346"/>
    </source>
</evidence>
<dbReference type="InterPro" id="IPR012678">
    <property type="entry name" value="Ribosomal_uL23/eL15/eS24_sf"/>
</dbReference>
<gene>
    <name evidence="6" type="ORF">B0I36DRAFT_323176</name>
</gene>
<dbReference type="SUPFAM" id="SSF54189">
    <property type="entry name" value="Ribosomal proteins S24e, L23 and L15e"/>
    <property type="match status" value="1"/>
</dbReference>
<evidence type="ECO:0000256" key="5">
    <source>
        <dbReference type="SAM" id="MobiDB-lite"/>
    </source>
</evidence>
<keyword evidence="3" id="KW-0687">Ribonucleoprotein</keyword>
<dbReference type="AlphaFoldDB" id="A0A9P8Y6K0"/>
<evidence type="ECO:0000256" key="3">
    <source>
        <dbReference type="ARBA" id="ARBA00023274"/>
    </source>
</evidence>
<reference evidence="6" key="1">
    <citation type="journal article" date="2021" name="Nat. Commun.">
        <title>Genetic determinants of endophytism in the Arabidopsis root mycobiome.</title>
        <authorList>
            <person name="Mesny F."/>
            <person name="Miyauchi S."/>
            <person name="Thiergart T."/>
            <person name="Pickel B."/>
            <person name="Atanasova L."/>
            <person name="Karlsson M."/>
            <person name="Huettel B."/>
            <person name="Barry K.W."/>
            <person name="Haridas S."/>
            <person name="Chen C."/>
            <person name="Bauer D."/>
            <person name="Andreopoulos W."/>
            <person name="Pangilinan J."/>
            <person name="LaButti K."/>
            <person name="Riley R."/>
            <person name="Lipzen A."/>
            <person name="Clum A."/>
            <person name="Drula E."/>
            <person name="Henrissat B."/>
            <person name="Kohler A."/>
            <person name="Grigoriev I.V."/>
            <person name="Martin F.M."/>
            <person name="Hacquard S."/>
        </authorList>
    </citation>
    <scope>NUCLEOTIDE SEQUENCE</scope>
    <source>
        <strain evidence="6">MPI-CAGE-CH-0230</strain>
    </source>
</reference>
<feature type="region of interest" description="Disordered" evidence="5">
    <location>
        <begin position="132"/>
        <end position="187"/>
    </location>
</feature>
<evidence type="ECO:0000256" key="1">
    <source>
        <dbReference type="ARBA" id="ARBA00006700"/>
    </source>
</evidence>
<dbReference type="Gene3D" id="3.30.70.330">
    <property type="match status" value="1"/>
</dbReference>
<dbReference type="GO" id="GO:0003735">
    <property type="term" value="F:structural constituent of ribosome"/>
    <property type="evidence" value="ECO:0007669"/>
    <property type="project" value="InterPro"/>
</dbReference>
<proteinExistence type="inferred from homology"/>
<dbReference type="InterPro" id="IPR013025">
    <property type="entry name" value="Ribosomal_uL23-like"/>
</dbReference>
<dbReference type="GO" id="GO:0005762">
    <property type="term" value="C:mitochondrial large ribosomal subunit"/>
    <property type="evidence" value="ECO:0007669"/>
    <property type="project" value="TreeGrafter"/>
</dbReference>
<dbReference type="PANTHER" id="PTHR12059:SF5">
    <property type="entry name" value="LARGE RIBOSOMAL SUBUNIT PROTEIN UL23M"/>
    <property type="match status" value="1"/>
</dbReference>
<protein>
    <recommendedName>
        <fullName evidence="4">Large ribosomal subunit protein uL23m</fullName>
    </recommendedName>
</protein>
<organism evidence="6 7">
    <name type="scientific">Microdochium trichocladiopsis</name>
    <dbReference type="NCBI Taxonomy" id="1682393"/>
    <lineage>
        <taxon>Eukaryota</taxon>
        <taxon>Fungi</taxon>
        <taxon>Dikarya</taxon>
        <taxon>Ascomycota</taxon>
        <taxon>Pezizomycotina</taxon>
        <taxon>Sordariomycetes</taxon>
        <taxon>Xylariomycetidae</taxon>
        <taxon>Xylariales</taxon>
        <taxon>Microdochiaceae</taxon>
        <taxon>Microdochium</taxon>
    </lineage>
</organism>
<evidence type="ECO:0000256" key="4">
    <source>
        <dbReference type="ARBA" id="ARBA00039977"/>
    </source>
</evidence>
<dbReference type="RefSeq" id="XP_046012770.1">
    <property type="nucleotide sequence ID" value="XM_046153936.1"/>
</dbReference>
<dbReference type="PANTHER" id="PTHR12059">
    <property type="entry name" value="RIBOSOMAL PROTEIN L23-RELATED"/>
    <property type="match status" value="1"/>
</dbReference>
<dbReference type="Proteomes" id="UP000756346">
    <property type="component" value="Unassembled WGS sequence"/>
</dbReference>
<accession>A0A9P8Y6K0</accession>
<feature type="compositionally biased region" description="Basic and acidic residues" evidence="5">
    <location>
        <begin position="132"/>
        <end position="162"/>
    </location>
</feature>
<name>A0A9P8Y6K0_9PEZI</name>
<dbReference type="EMBL" id="JAGTJQ010000005">
    <property type="protein sequence ID" value="KAH7031090.1"/>
    <property type="molecule type" value="Genomic_DNA"/>
</dbReference>
<comment type="caution">
    <text evidence="6">The sequence shown here is derived from an EMBL/GenBank/DDBJ whole genome shotgun (WGS) entry which is preliminary data.</text>
</comment>
<dbReference type="InterPro" id="IPR012677">
    <property type="entry name" value="Nucleotide-bd_a/b_plait_sf"/>
</dbReference>
<dbReference type="GO" id="GO:0032543">
    <property type="term" value="P:mitochondrial translation"/>
    <property type="evidence" value="ECO:0007669"/>
    <property type="project" value="TreeGrafter"/>
</dbReference>
<dbReference type="GeneID" id="70183482"/>
<keyword evidence="2" id="KW-0689">Ribosomal protein</keyword>
<evidence type="ECO:0000256" key="2">
    <source>
        <dbReference type="ARBA" id="ARBA00022980"/>
    </source>
</evidence>
<comment type="similarity">
    <text evidence="1">Belongs to the universal ribosomal protein uL23 family.</text>
</comment>
<keyword evidence="7" id="KW-1185">Reference proteome</keyword>